<reference evidence="1" key="2">
    <citation type="journal article" date="2015" name="Fish Shellfish Immunol.">
        <title>Early steps in the European eel (Anguilla anguilla)-Vibrio vulnificus interaction in the gills: Role of the RtxA13 toxin.</title>
        <authorList>
            <person name="Callol A."/>
            <person name="Pajuelo D."/>
            <person name="Ebbesson L."/>
            <person name="Teles M."/>
            <person name="MacKenzie S."/>
            <person name="Amaro C."/>
        </authorList>
    </citation>
    <scope>NUCLEOTIDE SEQUENCE</scope>
</reference>
<reference evidence="1" key="1">
    <citation type="submission" date="2014-11" db="EMBL/GenBank/DDBJ databases">
        <authorList>
            <person name="Amaro Gonzalez C."/>
        </authorList>
    </citation>
    <scope>NUCLEOTIDE SEQUENCE</scope>
</reference>
<protein>
    <submittedName>
        <fullName evidence="1">Uncharacterized protein</fullName>
    </submittedName>
</protein>
<name>A0A0E9R7H9_ANGAN</name>
<organism evidence="1">
    <name type="scientific">Anguilla anguilla</name>
    <name type="common">European freshwater eel</name>
    <name type="synonym">Muraena anguilla</name>
    <dbReference type="NCBI Taxonomy" id="7936"/>
    <lineage>
        <taxon>Eukaryota</taxon>
        <taxon>Metazoa</taxon>
        <taxon>Chordata</taxon>
        <taxon>Craniata</taxon>
        <taxon>Vertebrata</taxon>
        <taxon>Euteleostomi</taxon>
        <taxon>Actinopterygii</taxon>
        <taxon>Neopterygii</taxon>
        <taxon>Teleostei</taxon>
        <taxon>Anguilliformes</taxon>
        <taxon>Anguillidae</taxon>
        <taxon>Anguilla</taxon>
    </lineage>
</organism>
<proteinExistence type="predicted"/>
<dbReference type="AlphaFoldDB" id="A0A0E9R7H9"/>
<evidence type="ECO:0000313" key="1">
    <source>
        <dbReference type="EMBL" id="JAH25074.1"/>
    </source>
</evidence>
<dbReference type="EMBL" id="GBXM01083503">
    <property type="protein sequence ID" value="JAH25074.1"/>
    <property type="molecule type" value="Transcribed_RNA"/>
</dbReference>
<accession>A0A0E9R7H9</accession>
<sequence>MKEFIIYTLRSKHYISKCSVIAFDYLFIRRN</sequence>